<dbReference type="AlphaFoldDB" id="A0A1A8XZU9"/>
<evidence type="ECO:0000313" key="1">
    <source>
        <dbReference type="EMBL" id="SBT10469.1"/>
    </source>
</evidence>
<accession>A0A1A8XZU9</accession>
<gene>
    <name evidence="1" type="ORF">PROAA_500011</name>
</gene>
<protein>
    <submittedName>
        <fullName evidence="1">Uncharacterized protein</fullName>
    </submittedName>
</protein>
<reference evidence="1 2" key="1">
    <citation type="submission" date="2016-06" db="EMBL/GenBank/DDBJ databases">
        <authorList>
            <person name="Kjaerup R.B."/>
            <person name="Dalgaard T.S."/>
            <person name="Juul-Madsen H.R."/>
        </authorList>
    </citation>
    <scope>NUCLEOTIDE SEQUENCE [LARGE SCALE GENOMIC DNA]</scope>
    <source>
        <strain evidence="1">2</strain>
    </source>
</reference>
<name>A0A1A8XZU9_9RHOO</name>
<dbReference type="Proteomes" id="UP000199600">
    <property type="component" value="Unassembled WGS sequence"/>
</dbReference>
<keyword evidence="2" id="KW-1185">Reference proteome</keyword>
<evidence type="ECO:0000313" key="2">
    <source>
        <dbReference type="Proteomes" id="UP000199600"/>
    </source>
</evidence>
<dbReference type="EMBL" id="FLQY01000352">
    <property type="protein sequence ID" value="SBT10469.1"/>
    <property type="molecule type" value="Genomic_DNA"/>
</dbReference>
<organism evidence="1 2">
    <name type="scientific">Candidatus Propionivibrio aalborgensis</name>
    <dbReference type="NCBI Taxonomy" id="1860101"/>
    <lineage>
        <taxon>Bacteria</taxon>
        <taxon>Pseudomonadati</taxon>
        <taxon>Pseudomonadota</taxon>
        <taxon>Betaproteobacteria</taxon>
        <taxon>Rhodocyclales</taxon>
        <taxon>Rhodocyclaceae</taxon>
        <taxon>Propionivibrio</taxon>
    </lineage>
</organism>
<proteinExistence type="predicted"/>
<sequence>MLHVRRGCSFQQVNQCRPLIPVQSFAAINDHVAIQCGHRYEANVQYAQTGRKGHVVGFDPVIDVLRIVDQIHLVDGHDNMRDVDQMGEVGVTSCLCQHAFARVDQDDGKIGGRGGGDHIAGVLFVPRRVGNDVLARAGSEVTIGDVDGDALFALGLKSVGQQREVNGFHASFFRRALYGVQGVGQNRFGVEQKAADQRALAVVDTAAGQEAQEAVVFNFDGLDVLNGGHQK</sequence>